<dbReference type="CDD" id="cd13578">
    <property type="entry name" value="PBP2_Bug27"/>
    <property type="match status" value="1"/>
</dbReference>
<organism evidence="3 4">
    <name type="scientific">Xylophilus rhododendri</name>
    <dbReference type="NCBI Taxonomy" id="2697032"/>
    <lineage>
        <taxon>Bacteria</taxon>
        <taxon>Pseudomonadati</taxon>
        <taxon>Pseudomonadota</taxon>
        <taxon>Betaproteobacteria</taxon>
        <taxon>Burkholderiales</taxon>
        <taxon>Xylophilus</taxon>
    </lineage>
</organism>
<dbReference type="Gene3D" id="3.40.190.10">
    <property type="entry name" value="Periplasmic binding protein-like II"/>
    <property type="match status" value="1"/>
</dbReference>
<dbReference type="PIRSF" id="PIRSF017082">
    <property type="entry name" value="YflP"/>
    <property type="match status" value="1"/>
</dbReference>
<dbReference type="RefSeq" id="WP_160552071.1">
    <property type="nucleotide sequence ID" value="NZ_CP047650.1"/>
</dbReference>
<dbReference type="InterPro" id="IPR042100">
    <property type="entry name" value="Bug_dom1"/>
</dbReference>
<dbReference type="AlphaFoldDB" id="A0A857J3P7"/>
<feature type="chain" id="PRO_5032613604" evidence="2">
    <location>
        <begin position="33"/>
        <end position="330"/>
    </location>
</feature>
<keyword evidence="2" id="KW-0732">Signal</keyword>
<dbReference type="InterPro" id="IPR005064">
    <property type="entry name" value="BUG"/>
</dbReference>
<evidence type="ECO:0000313" key="4">
    <source>
        <dbReference type="Proteomes" id="UP000464787"/>
    </source>
</evidence>
<dbReference type="Pfam" id="PF03401">
    <property type="entry name" value="TctC"/>
    <property type="match status" value="1"/>
</dbReference>
<keyword evidence="4" id="KW-1185">Reference proteome</keyword>
<proteinExistence type="inferred from homology"/>
<dbReference type="PANTHER" id="PTHR42928:SF5">
    <property type="entry name" value="BLR1237 PROTEIN"/>
    <property type="match status" value="1"/>
</dbReference>
<dbReference type="KEGG" id="xyk:GT347_11440"/>
<accession>A0A857J3P7</accession>
<gene>
    <name evidence="3" type="ORF">GT347_11440</name>
</gene>
<protein>
    <submittedName>
        <fullName evidence="3">Tripartite tricarboxylate transporter substrate binding protein</fullName>
    </submittedName>
</protein>
<feature type="signal peptide" evidence="2">
    <location>
        <begin position="1"/>
        <end position="32"/>
    </location>
</feature>
<dbReference type="EMBL" id="CP047650">
    <property type="protein sequence ID" value="QHI98554.1"/>
    <property type="molecule type" value="Genomic_DNA"/>
</dbReference>
<evidence type="ECO:0000256" key="2">
    <source>
        <dbReference type="SAM" id="SignalP"/>
    </source>
</evidence>
<sequence length="330" mass="34878">MNLLRTVLLHVLRMPAVAAALALSGFAVPALAAWPDQPIHFVVPYPAGGSTDVMARTLGQRMSEVLGQPVIVENRAGASANIGTNYVAKSKPDGYTILLATSTALSVNPSLFKNLPFDPQKDLSPILLAATMPNIVVVGKNVKADSLPELNALIKRDPTQASYASAGNGTPSHLGAELYKRTVGLDVSQIPYKGGAPALQDLVGGQTTFMIAVMPEAMPLVKDGQLKALAITTKNRLPELPNLPTVAETVPGYELTAWYGILAAAGTPEPIVRKFNTVLNDALKDPVISAKFKTMGFDLLGGPPSALTQLMVSETPKWKQVIEAANIKVD</sequence>
<evidence type="ECO:0000313" key="3">
    <source>
        <dbReference type="EMBL" id="QHI98554.1"/>
    </source>
</evidence>
<dbReference type="Proteomes" id="UP000464787">
    <property type="component" value="Chromosome"/>
</dbReference>
<dbReference type="PANTHER" id="PTHR42928">
    <property type="entry name" value="TRICARBOXYLATE-BINDING PROTEIN"/>
    <property type="match status" value="1"/>
</dbReference>
<dbReference type="Gene3D" id="3.40.190.150">
    <property type="entry name" value="Bordetella uptake gene, domain 1"/>
    <property type="match status" value="1"/>
</dbReference>
<reference evidence="3 4" key="1">
    <citation type="submission" date="2020-01" db="EMBL/GenBank/DDBJ databases">
        <title>Genome sequencing of strain KACC 21265.</title>
        <authorList>
            <person name="Heo J."/>
            <person name="Kim S.-J."/>
            <person name="Kim J.-S."/>
            <person name="Hong S.-B."/>
            <person name="Kwon S.-W."/>
        </authorList>
    </citation>
    <scope>NUCLEOTIDE SEQUENCE [LARGE SCALE GENOMIC DNA]</scope>
    <source>
        <strain evidence="3 4">KACC 21265</strain>
    </source>
</reference>
<name>A0A857J3P7_9BURK</name>
<comment type="similarity">
    <text evidence="1">Belongs to the UPF0065 (bug) family.</text>
</comment>
<dbReference type="SUPFAM" id="SSF53850">
    <property type="entry name" value="Periplasmic binding protein-like II"/>
    <property type="match status" value="1"/>
</dbReference>
<evidence type="ECO:0000256" key="1">
    <source>
        <dbReference type="ARBA" id="ARBA00006987"/>
    </source>
</evidence>